<feature type="compositionally biased region" description="Low complexity" evidence="8">
    <location>
        <begin position="414"/>
        <end position="424"/>
    </location>
</feature>
<feature type="chain" id="PRO_5046942342" evidence="9">
    <location>
        <begin position="23"/>
        <end position="480"/>
    </location>
</feature>
<evidence type="ECO:0000256" key="5">
    <source>
        <dbReference type="ARBA" id="ARBA00022519"/>
    </source>
</evidence>
<keyword evidence="15" id="KW-1185">Reference proteome</keyword>
<dbReference type="Gene3D" id="2.40.50.100">
    <property type="match status" value="1"/>
</dbReference>
<protein>
    <submittedName>
        <fullName evidence="14">Efflux RND transporter periplasmic adaptor subunit</fullName>
    </submittedName>
</protein>
<feature type="signal peptide" evidence="9">
    <location>
        <begin position="1"/>
        <end position="22"/>
    </location>
</feature>
<reference evidence="14" key="1">
    <citation type="journal article" date="2015" name="Int. J. Syst. Evol. Microbiol.">
        <title>Rhizobium oryzicola sp. nov., potential plant-growth-promoting endophytic bacteria isolated from rice roots.</title>
        <authorList>
            <person name="Zhang X.X."/>
            <person name="Gao J.S."/>
            <person name="Cao Y.H."/>
            <person name="Sheirdil R.A."/>
            <person name="Wang X.C."/>
            <person name="Zhang L."/>
        </authorList>
    </citation>
    <scope>NUCLEOTIDE SEQUENCE</scope>
    <source>
        <strain evidence="14">05753</strain>
    </source>
</reference>
<dbReference type="InterPro" id="IPR058625">
    <property type="entry name" value="MdtA-like_BSH"/>
</dbReference>
<keyword evidence="6" id="KW-0472">Membrane</keyword>
<dbReference type="Pfam" id="PF25917">
    <property type="entry name" value="BSH_RND"/>
    <property type="match status" value="1"/>
</dbReference>
<dbReference type="EMBL" id="JAUKWQ010000011">
    <property type="protein sequence ID" value="MDO1584965.1"/>
    <property type="molecule type" value="Genomic_DNA"/>
</dbReference>
<evidence type="ECO:0000313" key="14">
    <source>
        <dbReference type="EMBL" id="MDO1584965.1"/>
    </source>
</evidence>
<comment type="similarity">
    <text evidence="2">Belongs to the membrane fusion protein (MFP) (TC 8.A.1) family.</text>
</comment>
<keyword evidence="7" id="KW-0175">Coiled coil</keyword>
<sequence length="480" mass="50683">MKTRTKIILFGLAIAGAGLAYAAQQPQVQTQFQAVTGTWFPKKQVDRQTARDRAIPVVAAPAAITDVPVYAVGVGTVRPANTVVVRAQVSGRITEILFREGQDMKKGDIIARLDDALYRAQLDQAAAKKAQDEAQLANAIVEADRLQRLAGNSAATQQQVDNQKALVAQYKAQVQSDQAAIEGAQVQLDYTTIRAPIDGRTGIRNVDVGNIISSGDSNGIVTLSQIRPITVVFSVPQQDLARVNAANGKGPLVVDAFADDGKTLLANGKLTVVDNQVDATTGTVKLRAEFSNEKLTLWPGAFVNARLLVETKKDVLTVPSAAVQRGPGGTYSYIVQPDDTVKMQAIDVAMQDDQIAVIAKGLKDGDRVVTTGFARLQDGVQVRVSTPEEADPSKMAVPLSDDSRGQRRKGGSNKGNNQNNNQNKPAAGDHAAPTQPGGQAQPGADQPPSGHRRQNGGAQSGSPAPDATKTDPQKAADASK</sequence>
<comment type="subcellular location">
    <subcellularLocation>
        <location evidence="1">Cell membrane</location>
    </subcellularLocation>
</comment>
<dbReference type="NCBIfam" id="TIGR01730">
    <property type="entry name" value="RND_mfp"/>
    <property type="match status" value="1"/>
</dbReference>
<dbReference type="Gene3D" id="1.10.287.470">
    <property type="entry name" value="Helix hairpin bin"/>
    <property type="match status" value="1"/>
</dbReference>
<dbReference type="RefSeq" id="WP_302079228.1">
    <property type="nucleotide sequence ID" value="NZ_JAUKWQ010000011.1"/>
</dbReference>
<keyword evidence="4" id="KW-1003">Cell membrane</keyword>
<gene>
    <name evidence="14" type="ORF">Q2T52_22985</name>
</gene>
<dbReference type="Proteomes" id="UP001169006">
    <property type="component" value="Unassembled WGS sequence"/>
</dbReference>
<dbReference type="Gene3D" id="2.40.420.20">
    <property type="match status" value="1"/>
</dbReference>
<comment type="caution">
    <text evidence="14">The sequence shown here is derived from an EMBL/GenBank/DDBJ whole genome shotgun (WGS) entry which is preliminary data.</text>
</comment>
<feature type="domain" description="Multidrug resistance protein MdtA-like C-terminal permuted SH3" evidence="13">
    <location>
        <begin position="314"/>
        <end position="373"/>
    </location>
</feature>
<dbReference type="InterPro" id="IPR010916">
    <property type="entry name" value="TonB_box_CS"/>
</dbReference>
<keyword evidence="5" id="KW-0997">Cell inner membrane</keyword>
<dbReference type="Pfam" id="PF25944">
    <property type="entry name" value="Beta-barrel_RND"/>
    <property type="match status" value="1"/>
</dbReference>
<dbReference type="InterPro" id="IPR058627">
    <property type="entry name" value="MdtA-like_C"/>
</dbReference>
<evidence type="ECO:0000259" key="13">
    <source>
        <dbReference type="Pfam" id="PF25967"/>
    </source>
</evidence>
<evidence type="ECO:0000256" key="4">
    <source>
        <dbReference type="ARBA" id="ARBA00022475"/>
    </source>
</evidence>
<evidence type="ECO:0000259" key="12">
    <source>
        <dbReference type="Pfam" id="PF25944"/>
    </source>
</evidence>
<dbReference type="SUPFAM" id="SSF111369">
    <property type="entry name" value="HlyD-like secretion proteins"/>
    <property type="match status" value="1"/>
</dbReference>
<evidence type="ECO:0000256" key="3">
    <source>
        <dbReference type="ARBA" id="ARBA00022448"/>
    </source>
</evidence>
<organism evidence="14 15">
    <name type="scientific">Rhizobium oryzicola</name>
    <dbReference type="NCBI Taxonomy" id="1232668"/>
    <lineage>
        <taxon>Bacteria</taxon>
        <taxon>Pseudomonadati</taxon>
        <taxon>Pseudomonadota</taxon>
        <taxon>Alphaproteobacteria</taxon>
        <taxon>Hyphomicrobiales</taxon>
        <taxon>Rhizobiaceae</taxon>
        <taxon>Rhizobium/Agrobacterium group</taxon>
        <taxon>Rhizobium</taxon>
    </lineage>
</organism>
<dbReference type="InterPro" id="IPR058624">
    <property type="entry name" value="MdtA-like_HH"/>
</dbReference>
<evidence type="ECO:0000259" key="11">
    <source>
        <dbReference type="Pfam" id="PF25917"/>
    </source>
</evidence>
<dbReference type="Pfam" id="PF25967">
    <property type="entry name" value="RND-MFP_C"/>
    <property type="match status" value="1"/>
</dbReference>
<dbReference type="Gene3D" id="2.40.30.170">
    <property type="match status" value="1"/>
</dbReference>
<feature type="domain" description="Multidrug resistance protein MdtA-like alpha-helical hairpin" evidence="10">
    <location>
        <begin position="121"/>
        <end position="191"/>
    </location>
</feature>
<feature type="compositionally biased region" description="Low complexity" evidence="8">
    <location>
        <begin position="431"/>
        <end position="449"/>
    </location>
</feature>
<feature type="region of interest" description="Disordered" evidence="8">
    <location>
        <begin position="384"/>
        <end position="480"/>
    </location>
</feature>
<feature type="domain" description="Multidrug resistance protein MdtA-like beta-barrel" evidence="12">
    <location>
        <begin position="228"/>
        <end position="310"/>
    </location>
</feature>
<dbReference type="PROSITE" id="PS00430">
    <property type="entry name" value="TONB_DEPENDENT_REC_1"/>
    <property type="match status" value="1"/>
</dbReference>
<keyword evidence="3" id="KW-0813">Transport</keyword>
<evidence type="ECO:0000313" key="15">
    <source>
        <dbReference type="Proteomes" id="UP001169006"/>
    </source>
</evidence>
<evidence type="ECO:0000256" key="8">
    <source>
        <dbReference type="SAM" id="MobiDB-lite"/>
    </source>
</evidence>
<name>A0ABT8T318_9HYPH</name>
<evidence type="ECO:0000259" key="10">
    <source>
        <dbReference type="Pfam" id="PF25876"/>
    </source>
</evidence>
<dbReference type="InterPro" id="IPR058626">
    <property type="entry name" value="MdtA-like_b-barrel"/>
</dbReference>
<feature type="domain" description="Multidrug resistance protein MdtA-like barrel-sandwich hybrid" evidence="11">
    <location>
        <begin position="81"/>
        <end position="223"/>
    </location>
</feature>
<feature type="compositionally biased region" description="Basic and acidic residues" evidence="8">
    <location>
        <begin position="468"/>
        <end position="480"/>
    </location>
</feature>
<evidence type="ECO:0000256" key="2">
    <source>
        <dbReference type="ARBA" id="ARBA00009477"/>
    </source>
</evidence>
<evidence type="ECO:0000256" key="9">
    <source>
        <dbReference type="SAM" id="SignalP"/>
    </source>
</evidence>
<dbReference type="InterPro" id="IPR006143">
    <property type="entry name" value="RND_pump_MFP"/>
</dbReference>
<dbReference type="PANTHER" id="PTHR30469:SF12">
    <property type="entry name" value="MULTIDRUG RESISTANCE PROTEIN MDTA"/>
    <property type="match status" value="1"/>
</dbReference>
<evidence type="ECO:0000256" key="6">
    <source>
        <dbReference type="ARBA" id="ARBA00023136"/>
    </source>
</evidence>
<evidence type="ECO:0000256" key="7">
    <source>
        <dbReference type="SAM" id="Coils"/>
    </source>
</evidence>
<dbReference type="Pfam" id="PF25876">
    <property type="entry name" value="HH_MFP_RND"/>
    <property type="match status" value="1"/>
</dbReference>
<evidence type="ECO:0000256" key="1">
    <source>
        <dbReference type="ARBA" id="ARBA00004236"/>
    </source>
</evidence>
<reference evidence="14" key="2">
    <citation type="submission" date="2023-07" db="EMBL/GenBank/DDBJ databases">
        <authorList>
            <person name="Sun H."/>
        </authorList>
    </citation>
    <scope>NUCLEOTIDE SEQUENCE</scope>
    <source>
        <strain evidence="14">05753</strain>
    </source>
</reference>
<keyword evidence="9" id="KW-0732">Signal</keyword>
<dbReference type="PANTHER" id="PTHR30469">
    <property type="entry name" value="MULTIDRUG RESISTANCE PROTEIN MDTA"/>
    <property type="match status" value="1"/>
</dbReference>
<feature type="coiled-coil region" evidence="7">
    <location>
        <begin position="122"/>
        <end position="149"/>
    </location>
</feature>
<proteinExistence type="inferred from homology"/>
<accession>A0ABT8T318</accession>